<proteinExistence type="predicted"/>
<feature type="compositionally biased region" description="Basic and acidic residues" evidence="4">
    <location>
        <begin position="702"/>
        <end position="714"/>
    </location>
</feature>
<dbReference type="Pfam" id="PF04082">
    <property type="entry name" value="Fungal_trans"/>
    <property type="match status" value="1"/>
</dbReference>
<dbReference type="GO" id="GO:0000981">
    <property type="term" value="F:DNA-binding transcription factor activity, RNA polymerase II-specific"/>
    <property type="evidence" value="ECO:0007669"/>
    <property type="project" value="InterPro"/>
</dbReference>
<dbReference type="PROSITE" id="PS50048">
    <property type="entry name" value="ZN2_CY6_FUNGAL_2"/>
    <property type="match status" value="1"/>
</dbReference>
<dbReference type="GO" id="GO:0006351">
    <property type="term" value="P:DNA-templated transcription"/>
    <property type="evidence" value="ECO:0007669"/>
    <property type="project" value="InterPro"/>
</dbReference>
<evidence type="ECO:0000313" key="7">
    <source>
        <dbReference type="Proteomes" id="UP000799439"/>
    </source>
</evidence>
<evidence type="ECO:0000256" key="3">
    <source>
        <dbReference type="ARBA" id="ARBA00023242"/>
    </source>
</evidence>
<feature type="compositionally biased region" description="Polar residues" evidence="4">
    <location>
        <begin position="161"/>
        <end position="172"/>
    </location>
</feature>
<keyword evidence="3" id="KW-0539">Nucleus</keyword>
<dbReference type="SUPFAM" id="SSF57701">
    <property type="entry name" value="Zn2/Cys6 DNA-binding domain"/>
    <property type="match status" value="1"/>
</dbReference>
<feature type="region of interest" description="Disordered" evidence="4">
    <location>
        <begin position="731"/>
        <end position="755"/>
    </location>
</feature>
<protein>
    <recommendedName>
        <fullName evidence="5">Zn(2)-C6 fungal-type domain-containing protein</fullName>
    </recommendedName>
</protein>
<dbReference type="EMBL" id="ML996087">
    <property type="protein sequence ID" value="KAF2151828.1"/>
    <property type="molecule type" value="Genomic_DNA"/>
</dbReference>
<feature type="region of interest" description="Disordered" evidence="4">
    <location>
        <begin position="1"/>
        <end position="66"/>
    </location>
</feature>
<evidence type="ECO:0000256" key="2">
    <source>
        <dbReference type="ARBA" id="ARBA00022723"/>
    </source>
</evidence>
<feature type="region of interest" description="Disordered" evidence="4">
    <location>
        <begin position="702"/>
        <end position="721"/>
    </location>
</feature>
<accession>A0A9P4MG67</accession>
<evidence type="ECO:0000256" key="1">
    <source>
        <dbReference type="ARBA" id="ARBA00004123"/>
    </source>
</evidence>
<dbReference type="GO" id="GO:0003677">
    <property type="term" value="F:DNA binding"/>
    <property type="evidence" value="ECO:0007669"/>
    <property type="project" value="InterPro"/>
</dbReference>
<dbReference type="SMART" id="SM00906">
    <property type="entry name" value="Fungal_trans"/>
    <property type="match status" value="1"/>
</dbReference>
<feature type="compositionally biased region" description="Polar residues" evidence="4">
    <location>
        <begin position="186"/>
        <end position="195"/>
    </location>
</feature>
<feature type="compositionally biased region" description="Low complexity" evidence="4">
    <location>
        <begin position="773"/>
        <end position="812"/>
    </location>
</feature>
<evidence type="ECO:0000256" key="4">
    <source>
        <dbReference type="SAM" id="MobiDB-lite"/>
    </source>
</evidence>
<dbReference type="GO" id="GO:0005634">
    <property type="term" value="C:nucleus"/>
    <property type="evidence" value="ECO:0007669"/>
    <property type="project" value="UniProtKB-SubCell"/>
</dbReference>
<evidence type="ECO:0000259" key="5">
    <source>
        <dbReference type="PROSITE" id="PS50048"/>
    </source>
</evidence>
<dbReference type="InterPro" id="IPR050613">
    <property type="entry name" value="Sec_Metabolite_Reg"/>
</dbReference>
<sequence length="960" mass="106222">MPDSRPAFNFNSAEPLPSLNSADTSVTGTPSTHRAALSGLNDDGGVSRKSSTPPPHPTSHPAAPVVDSQGRILNPRSCVTCRRRKVKCDKLHPCSNCARAHIECIFPNPGRAPRKPRKHVESRDSELLARLRRLEGVVKTLGVEVPAGDAGNDKHHATRPSIESPSATSPSNEHPHHAAPRKSLDHSTPSSTNSFDGAGHHHANGGLENRFGRLVVSEGRSRYVNTSFWASLSNEVEDLKGILGDDSEEEDEGSPGVSHGHTPSHHQGWMFKFSSHNVDMLTLHPIPTQIPVYWSIFKDRVDPLVKVLHLPSITPTILASSSHLGNLSRGFEALLFAIYYGATTSLSPKECLSMLGEERGTLLHRYRFGVEQALARAGFLTAEEMVIIQAFVLFLMCLRRNSSARVIWTLTGLLVRMSQTMGIHRDGTHFGLDPFEIEMRRRLWWQICLLDSRASEDHGCDPTIVEQSFDTKMPMNVNDTDIGPGMPEFPKEHVGCTDMSFCLIRFEVANTFRRLNYVPPGPKFCGGPDDFSPISLQQKEQWIQEMHDTLEEKYLKHCDMTIPLYWVTATVSRLIMSKMWLMVYHPLQRNDVHNSLSDEIRDKLFITSLENIEYGILLQTETRTMQWGWLFRTYMQWHALALLLTELCKRTRGPLVDRAWIAVDQVHDILRELNSTGGAIFLWKPIDRLLAKAKAARQKALNEDAAGREMKQEQMSDQYLPPGSVAHILQESRQDSRSSATSPGTPEFAHSVGPPSFGSLINDSVKLLSSSSRSLSLSSKSPTLATQGQNNGQLNNGQPNNNQQSNAQQPNGIGARTESPTSYLDAKDTSTATNVGPQGFGNVGMPDWSNSMAAGGTMDSTMSFGADNPNNFTMSHILAANNNNNNVMNNNNMAQLEDMSMTFDANGDLDWANWDNMVRQFGMDIDQTPGDAVASQPVPWNVPGWNGVGNPAGAMQSDWF</sequence>
<dbReference type="InterPro" id="IPR001138">
    <property type="entry name" value="Zn2Cys6_DnaBD"/>
</dbReference>
<feature type="region of interest" description="Disordered" evidence="4">
    <location>
        <begin position="773"/>
        <end position="854"/>
    </location>
</feature>
<dbReference type="CDD" id="cd00067">
    <property type="entry name" value="GAL4"/>
    <property type="match status" value="1"/>
</dbReference>
<organism evidence="6 7">
    <name type="scientific">Myriangium duriaei CBS 260.36</name>
    <dbReference type="NCBI Taxonomy" id="1168546"/>
    <lineage>
        <taxon>Eukaryota</taxon>
        <taxon>Fungi</taxon>
        <taxon>Dikarya</taxon>
        <taxon>Ascomycota</taxon>
        <taxon>Pezizomycotina</taxon>
        <taxon>Dothideomycetes</taxon>
        <taxon>Dothideomycetidae</taxon>
        <taxon>Myriangiales</taxon>
        <taxon>Myriangiaceae</taxon>
        <taxon>Myriangium</taxon>
    </lineage>
</organism>
<dbReference type="Proteomes" id="UP000799439">
    <property type="component" value="Unassembled WGS sequence"/>
</dbReference>
<feature type="region of interest" description="Disordered" evidence="4">
    <location>
        <begin position="145"/>
        <end position="206"/>
    </location>
</feature>
<dbReference type="PROSITE" id="PS00463">
    <property type="entry name" value="ZN2_CY6_FUNGAL_1"/>
    <property type="match status" value="1"/>
</dbReference>
<gene>
    <name evidence="6" type="ORF">K461DRAFT_279343</name>
</gene>
<dbReference type="OrthoDB" id="3989227at2759"/>
<dbReference type="InterPro" id="IPR036864">
    <property type="entry name" value="Zn2-C6_fun-type_DNA-bd_sf"/>
</dbReference>
<feature type="domain" description="Zn(2)-C6 fungal-type" evidence="5">
    <location>
        <begin position="77"/>
        <end position="106"/>
    </location>
</feature>
<dbReference type="SMART" id="SM00066">
    <property type="entry name" value="GAL4"/>
    <property type="match status" value="1"/>
</dbReference>
<keyword evidence="7" id="KW-1185">Reference proteome</keyword>
<comment type="subcellular location">
    <subcellularLocation>
        <location evidence="1">Nucleus</location>
    </subcellularLocation>
</comment>
<dbReference type="Gene3D" id="4.10.240.10">
    <property type="entry name" value="Zn(2)-C6 fungal-type DNA-binding domain"/>
    <property type="match status" value="1"/>
</dbReference>
<feature type="compositionally biased region" description="Polar residues" evidence="4">
    <location>
        <begin position="18"/>
        <end position="32"/>
    </location>
</feature>
<name>A0A9P4MG67_9PEZI</name>
<dbReference type="CDD" id="cd12148">
    <property type="entry name" value="fungal_TF_MHR"/>
    <property type="match status" value="1"/>
</dbReference>
<dbReference type="AlphaFoldDB" id="A0A9P4MG67"/>
<keyword evidence="2" id="KW-0479">Metal-binding</keyword>
<dbReference type="PANTHER" id="PTHR31001:SF50">
    <property type="entry name" value="ZN(II)2CYS6 TRANSCRIPTION FACTOR (EUROFUNG)"/>
    <property type="match status" value="1"/>
</dbReference>
<comment type="caution">
    <text evidence="6">The sequence shown here is derived from an EMBL/GenBank/DDBJ whole genome shotgun (WGS) entry which is preliminary data.</text>
</comment>
<dbReference type="InterPro" id="IPR007219">
    <property type="entry name" value="XnlR_reg_dom"/>
</dbReference>
<dbReference type="GO" id="GO:0008270">
    <property type="term" value="F:zinc ion binding"/>
    <property type="evidence" value="ECO:0007669"/>
    <property type="project" value="InterPro"/>
</dbReference>
<evidence type="ECO:0000313" key="6">
    <source>
        <dbReference type="EMBL" id="KAF2151828.1"/>
    </source>
</evidence>
<dbReference type="PANTHER" id="PTHR31001">
    <property type="entry name" value="UNCHARACTERIZED TRANSCRIPTIONAL REGULATORY PROTEIN"/>
    <property type="match status" value="1"/>
</dbReference>
<reference evidence="6" key="1">
    <citation type="journal article" date="2020" name="Stud. Mycol.">
        <title>101 Dothideomycetes genomes: a test case for predicting lifestyles and emergence of pathogens.</title>
        <authorList>
            <person name="Haridas S."/>
            <person name="Albert R."/>
            <person name="Binder M."/>
            <person name="Bloem J."/>
            <person name="Labutti K."/>
            <person name="Salamov A."/>
            <person name="Andreopoulos B."/>
            <person name="Baker S."/>
            <person name="Barry K."/>
            <person name="Bills G."/>
            <person name="Bluhm B."/>
            <person name="Cannon C."/>
            <person name="Castanera R."/>
            <person name="Culley D."/>
            <person name="Daum C."/>
            <person name="Ezra D."/>
            <person name="Gonzalez J."/>
            <person name="Henrissat B."/>
            <person name="Kuo A."/>
            <person name="Liang C."/>
            <person name="Lipzen A."/>
            <person name="Lutzoni F."/>
            <person name="Magnuson J."/>
            <person name="Mondo S."/>
            <person name="Nolan M."/>
            <person name="Ohm R."/>
            <person name="Pangilinan J."/>
            <person name="Park H.-J."/>
            <person name="Ramirez L."/>
            <person name="Alfaro M."/>
            <person name="Sun H."/>
            <person name="Tritt A."/>
            <person name="Yoshinaga Y."/>
            <person name="Zwiers L.-H."/>
            <person name="Turgeon B."/>
            <person name="Goodwin S."/>
            <person name="Spatafora J."/>
            <person name="Crous P."/>
            <person name="Grigoriev I."/>
        </authorList>
    </citation>
    <scope>NUCLEOTIDE SEQUENCE</scope>
    <source>
        <strain evidence="6">CBS 260.36</strain>
    </source>
</reference>
<dbReference type="Pfam" id="PF00172">
    <property type="entry name" value="Zn_clus"/>
    <property type="match status" value="1"/>
</dbReference>